<dbReference type="Proteomes" id="UP001159363">
    <property type="component" value="Chromosome 6"/>
</dbReference>
<gene>
    <name evidence="1" type="ORF">PR048_020719</name>
</gene>
<evidence type="ECO:0000313" key="1">
    <source>
        <dbReference type="EMBL" id="KAJ8880096.1"/>
    </source>
</evidence>
<reference evidence="1 2" key="1">
    <citation type="submission" date="2023-02" db="EMBL/GenBank/DDBJ databases">
        <title>LHISI_Scaffold_Assembly.</title>
        <authorList>
            <person name="Stuart O.P."/>
            <person name="Cleave R."/>
            <person name="Magrath M.J.L."/>
            <person name="Mikheyev A.S."/>
        </authorList>
    </citation>
    <scope>NUCLEOTIDE SEQUENCE [LARGE SCALE GENOMIC DNA]</scope>
    <source>
        <strain evidence="1">Daus_M_001</strain>
        <tissue evidence="1">Leg muscle</tissue>
    </source>
</reference>
<organism evidence="1 2">
    <name type="scientific">Dryococelus australis</name>
    <dbReference type="NCBI Taxonomy" id="614101"/>
    <lineage>
        <taxon>Eukaryota</taxon>
        <taxon>Metazoa</taxon>
        <taxon>Ecdysozoa</taxon>
        <taxon>Arthropoda</taxon>
        <taxon>Hexapoda</taxon>
        <taxon>Insecta</taxon>
        <taxon>Pterygota</taxon>
        <taxon>Neoptera</taxon>
        <taxon>Polyneoptera</taxon>
        <taxon>Phasmatodea</taxon>
        <taxon>Verophasmatodea</taxon>
        <taxon>Anareolatae</taxon>
        <taxon>Phasmatidae</taxon>
        <taxon>Eurycanthinae</taxon>
        <taxon>Dryococelus</taxon>
    </lineage>
</organism>
<protein>
    <submittedName>
        <fullName evidence="1">Uncharacterized protein</fullName>
    </submittedName>
</protein>
<name>A0ABQ9H728_9NEOP</name>
<proteinExistence type="predicted"/>
<sequence length="136" mass="15041">MLLLKERIPEVHDAFENGAFVACKTERSFSVIALDHAHEQQNSALKSDGGIVGLTHNIEALRRFMVAGPEVALIEQFSKHVDAIVLAVEIVGNPFGVTNGDLHRLHDYVVMSDNVAASIMVIEKEGQEQFLEFVMK</sequence>
<comment type="caution">
    <text evidence="1">The sequence shown here is derived from an EMBL/GenBank/DDBJ whole genome shotgun (WGS) entry which is preliminary data.</text>
</comment>
<dbReference type="PANTHER" id="PTHR47018">
    <property type="entry name" value="CXC DOMAIN-CONTAINING PROTEIN-RELATED"/>
    <property type="match status" value="1"/>
</dbReference>
<keyword evidence="2" id="KW-1185">Reference proteome</keyword>
<accession>A0ABQ9H728</accession>
<dbReference type="EMBL" id="JARBHB010000007">
    <property type="protein sequence ID" value="KAJ8880096.1"/>
    <property type="molecule type" value="Genomic_DNA"/>
</dbReference>
<evidence type="ECO:0000313" key="2">
    <source>
        <dbReference type="Proteomes" id="UP001159363"/>
    </source>
</evidence>